<comment type="caution">
    <text evidence="1">The sequence shown here is derived from an EMBL/GenBank/DDBJ whole genome shotgun (WGS) entry which is preliminary data.</text>
</comment>
<dbReference type="Proteomes" id="UP000324222">
    <property type="component" value="Unassembled WGS sequence"/>
</dbReference>
<reference evidence="1 2" key="1">
    <citation type="submission" date="2019-05" db="EMBL/GenBank/DDBJ databases">
        <title>Another draft genome of Portunus trituberculatus and its Hox gene families provides insights of decapod evolution.</title>
        <authorList>
            <person name="Jeong J.-H."/>
            <person name="Song I."/>
            <person name="Kim S."/>
            <person name="Choi T."/>
            <person name="Kim D."/>
            <person name="Ryu S."/>
            <person name="Kim W."/>
        </authorList>
    </citation>
    <scope>NUCLEOTIDE SEQUENCE [LARGE SCALE GENOMIC DNA]</scope>
    <source>
        <tissue evidence="1">Muscle</tissue>
    </source>
</reference>
<accession>A0A5B7D1N4</accession>
<organism evidence="1 2">
    <name type="scientific">Portunus trituberculatus</name>
    <name type="common">Swimming crab</name>
    <name type="synonym">Neptunus trituberculatus</name>
    <dbReference type="NCBI Taxonomy" id="210409"/>
    <lineage>
        <taxon>Eukaryota</taxon>
        <taxon>Metazoa</taxon>
        <taxon>Ecdysozoa</taxon>
        <taxon>Arthropoda</taxon>
        <taxon>Crustacea</taxon>
        <taxon>Multicrustacea</taxon>
        <taxon>Malacostraca</taxon>
        <taxon>Eumalacostraca</taxon>
        <taxon>Eucarida</taxon>
        <taxon>Decapoda</taxon>
        <taxon>Pleocyemata</taxon>
        <taxon>Brachyura</taxon>
        <taxon>Eubrachyura</taxon>
        <taxon>Portunoidea</taxon>
        <taxon>Portunidae</taxon>
        <taxon>Portuninae</taxon>
        <taxon>Portunus</taxon>
    </lineage>
</organism>
<proteinExistence type="predicted"/>
<dbReference type="EMBL" id="VSRR010000466">
    <property type="protein sequence ID" value="MPC15962.1"/>
    <property type="molecule type" value="Genomic_DNA"/>
</dbReference>
<protein>
    <submittedName>
        <fullName evidence="1">Uncharacterized protein</fullName>
    </submittedName>
</protein>
<gene>
    <name evidence="1" type="ORF">E2C01_008767</name>
</gene>
<sequence length="72" mass="7696">MGEAVHPSAPMPAYSVCKALTLTESHTVIGTTDGPITPYKHRTFYGPSTSWLEAAQALGALKPSQIPHTTHH</sequence>
<evidence type="ECO:0000313" key="2">
    <source>
        <dbReference type="Proteomes" id="UP000324222"/>
    </source>
</evidence>
<name>A0A5B7D1N4_PORTR</name>
<dbReference type="AlphaFoldDB" id="A0A5B7D1N4"/>
<keyword evidence="2" id="KW-1185">Reference proteome</keyword>
<evidence type="ECO:0000313" key="1">
    <source>
        <dbReference type="EMBL" id="MPC15962.1"/>
    </source>
</evidence>